<dbReference type="EMBL" id="CP011807">
    <property type="protein sequence ID" value="AKM32559.1"/>
    <property type="molecule type" value="Genomic_DNA"/>
</dbReference>
<sequence>MGRIAWVPTLVRKGPHKLDRTHLRYADEQAPGGELHCFLLDGSASMLGSLAQAKGWLLDSFDRLARARAEVALIRFGGDRAQVLFGPAVPRWWNERWIEPIGGGGATPFPAGVAAASRLLDRAKQRRASQVRVLWLLTDGRTNDAAPRPAAADRVVVVNCEQGRIALGGSERLARAWHAESLRLDDIAQHV</sequence>
<dbReference type="PATRIC" id="fig|656179.3.peg.1213"/>
<accession>A0A0H3WWI8</accession>
<dbReference type="Pfam" id="PF13519">
    <property type="entry name" value="VWA_2"/>
    <property type="match status" value="1"/>
</dbReference>
<dbReference type="InterPro" id="IPR036465">
    <property type="entry name" value="vWFA_dom_sf"/>
</dbReference>
<protein>
    <submittedName>
        <fullName evidence="2">Magnesium chelatase</fullName>
    </submittedName>
</protein>
<reference evidence="2" key="1">
    <citation type="submission" date="2016-06" db="EMBL/GenBank/DDBJ databases">
        <title>Complete Genome Sequence of Pandoraea faecigallinarum DSM-23572.</title>
        <authorList>
            <person name="Yong D."/>
            <person name="Ee R."/>
            <person name="Lim Y.-L."/>
            <person name="Yin W.-F."/>
            <person name="Chan K.-G."/>
        </authorList>
    </citation>
    <scope>NUCLEOTIDE SEQUENCE</scope>
    <source>
        <strain evidence="2">DSM 23572</strain>
    </source>
</reference>
<keyword evidence="3" id="KW-1185">Reference proteome</keyword>
<dbReference type="Gene3D" id="3.40.50.410">
    <property type="entry name" value="von Willebrand factor, type A domain"/>
    <property type="match status" value="1"/>
</dbReference>
<proteinExistence type="predicted"/>
<dbReference type="InterPro" id="IPR052989">
    <property type="entry name" value="Mg-chelatase_DI-like"/>
</dbReference>
<dbReference type="PANTHER" id="PTHR35023">
    <property type="entry name" value="CHELATASE-RELATED"/>
    <property type="match status" value="1"/>
</dbReference>
<dbReference type="Proteomes" id="UP000035651">
    <property type="component" value="Chromosome"/>
</dbReference>
<dbReference type="PANTHER" id="PTHR35023:SF1">
    <property type="entry name" value="MG-PROTOPORPHYRIN IX CHELATASE"/>
    <property type="match status" value="1"/>
</dbReference>
<gene>
    <name evidence="2" type="ORF">AB870_05605</name>
</gene>
<feature type="domain" description="VWFA" evidence="1">
    <location>
        <begin position="38"/>
        <end position="140"/>
    </location>
</feature>
<dbReference type="SUPFAM" id="SSF53300">
    <property type="entry name" value="vWA-like"/>
    <property type="match status" value="1"/>
</dbReference>
<evidence type="ECO:0000313" key="3">
    <source>
        <dbReference type="Proteomes" id="UP000035651"/>
    </source>
</evidence>
<dbReference type="STRING" id="656179.AB870_05605"/>
<dbReference type="AlphaFoldDB" id="A0A0H3WWI8"/>
<dbReference type="KEGG" id="pfg:AB870_05605"/>
<organism evidence="2 3">
    <name type="scientific">Pandoraea faecigallinarum</name>
    <dbReference type="NCBI Taxonomy" id="656179"/>
    <lineage>
        <taxon>Bacteria</taxon>
        <taxon>Pseudomonadati</taxon>
        <taxon>Pseudomonadota</taxon>
        <taxon>Betaproteobacteria</taxon>
        <taxon>Burkholderiales</taxon>
        <taxon>Burkholderiaceae</taxon>
        <taxon>Pandoraea</taxon>
    </lineage>
</organism>
<evidence type="ECO:0000259" key="1">
    <source>
        <dbReference type="Pfam" id="PF13519"/>
    </source>
</evidence>
<name>A0A0H3WWI8_9BURK</name>
<dbReference type="InterPro" id="IPR002035">
    <property type="entry name" value="VWF_A"/>
</dbReference>
<evidence type="ECO:0000313" key="2">
    <source>
        <dbReference type="EMBL" id="AKM32559.1"/>
    </source>
</evidence>